<dbReference type="InterPro" id="IPR003838">
    <property type="entry name" value="ABC3_permease_C"/>
</dbReference>
<dbReference type="PANTHER" id="PTHR30572:SF4">
    <property type="entry name" value="ABC TRANSPORTER PERMEASE YTRF"/>
    <property type="match status" value="1"/>
</dbReference>
<keyword evidence="2" id="KW-1003">Cell membrane</keyword>
<name>A0A0V8LXW3_9CHLR</name>
<dbReference type="RefSeq" id="WP_058292769.1">
    <property type="nucleotide sequence ID" value="NZ_JGYD01000026.1"/>
</dbReference>
<dbReference type="OrthoDB" id="9780560at2"/>
<evidence type="ECO:0000313" key="11">
    <source>
        <dbReference type="Proteomes" id="UP000053577"/>
    </source>
</evidence>
<dbReference type="PATRIC" id="fig|61435.5.peg.746"/>
<keyword evidence="3 7" id="KW-0812">Transmembrane</keyword>
<evidence type="ECO:0000259" key="9">
    <source>
        <dbReference type="Pfam" id="PF12704"/>
    </source>
</evidence>
<dbReference type="AlphaFoldDB" id="A0A0V8LXW3"/>
<comment type="subcellular location">
    <subcellularLocation>
        <location evidence="1">Cell membrane</location>
        <topology evidence="1">Multi-pass membrane protein</topology>
    </subcellularLocation>
</comment>
<evidence type="ECO:0000256" key="7">
    <source>
        <dbReference type="SAM" id="Phobius"/>
    </source>
</evidence>
<evidence type="ECO:0000256" key="3">
    <source>
        <dbReference type="ARBA" id="ARBA00022692"/>
    </source>
</evidence>
<evidence type="ECO:0000256" key="6">
    <source>
        <dbReference type="ARBA" id="ARBA00038076"/>
    </source>
</evidence>
<evidence type="ECO:0000256" key="1">
    <source>
        <dbReference type="ARBA" id="ARBA00004651"/>
    </source>
</evidence>
<dbReference type="GO" id="GO:0005886">
    <property type="term" value="C:plasma membrane"/>
    <property type="evidence" value="ECO:0007669"/>
    <property type="project" value="UniProtKB-SubCell"/>
</dbReference>
<comment type="caution">
    <text evidence="10">The sequence shown here is derived from an EMBL/GenBank/DDBJ whole genome shotgun (WGS) entry which is preliminary data.</text>
</comment>
<protein>
    <submittedName>
        <fullName evidence="10">ABC transporter substrate-binding protein</fullName>
    </submittedName>
</protein>
<dbReference type="GO" id="GO:0022857">
    <property type="term" value="F:transmembrane transporter activity"/>
    <property type="evidence" value="ECO:0007669"/>
    <property type="project" value="TreeGrafter"/>
</dbReference>
<keyword evidence="4 7" id="KW-1133">Transmembrane helix</keyword>
<evidence type="ECO:0000259" key="8">
    <source>
        <dbReference type="Pfam" id="PF02687"/>
    </source>
</evidence>
<sequence>MKEILHYAWIEIIRRPARSIGNMLGYSLALAIVVVLFSVLSFSQDASTAVLNSTGTHFITYLPQCNTEACAVDLKDPLHEGFIANNTPAKVISADIVSQITALDTVKDASAFILFRFYDEATAKYTLVAGFDPLNDTAVKTNCCAAGDIIQGEFLTPTDTGLVMLEESFALAENLPVGFRLDIGGQSFQVGGIINAGIRPGKADVYMPINELRSLINTRLNTALPSDATNIILVESAGANVHYQSINQVEEIMGDRSLVSTYACSKPASTAMGIGENGIWLISGILLISVIALALKSEYSAVLERRRDIGILKAIGLNNSTIVWQITAQSVIQALIGAGAGILLGIILIYTVPFASLSGIVSQDTLGIDWTVTLSAFGLAMAGGIIAGIIPALSVASMRPAESLRGL</sequence>
<feature type="domain" description="MacB-like periplasmic core" evidence="9">
    <location>
        <begin position="19"/>
        <end position="221"/>
    </location>
</feature>
<gene>
    <name evidence="10" type="ORF">DA01_03715</name>
</gene>
<evidence type="ECO:0000256" key="2">
    <source>
        <dbReference type="ARBA" id="ARBA00022475"/>
    </source>
</evidence>
<evidence type="ECO:0000256" key="4">
    <source>
        <dbReference type="ARBA" id="ARBA00022989"/>
    </source>
</evidence>
<organism evidence="10 11">
    <name type="scientific">Dehalococcoides mccartyi</name>
    <dbReference type="NCBI Taxonomy" id="61435"/>
    <lineage>
        <taxon>Bacteria</taxon>
        <taxon>Bacillati</taxon>
        <taxon>Chloroflexota</taxon>
        <taxon>Dehalococcoidia</taxon>
        <taxon>Dehalococcoidales</taxon>
        <taxon>Dehalococcoidaceae</taxon>
        <taxon>Dehalococcoides</taxon>
    </lineage>
</organism>
<reference evidence="10 11" key="1">
    <citation type="journal article" date="2015" name="Sci. Rep.">
        <title>A comparative genomics and reductive dehalogenase gene transcription study of two chloroethene-respiring bacteria, Dehalococcoides mccartyi strains MB and 11a.</title>
        <authorList>
            <person name="Low A."/>
            <person name="Shen Z."/>
            <person name="Cheng D."/>
            <person name="Rogers M.J."/>
            <person name="Lee P.K."/>
            <person name="He J."/>
        </authorList>
    </citation>
    <scope>NUCLEOTIDE SEQUENCE [LARGE SCALE GENOMIC DNA]</scope>
    <source>
        <strain evidence="10 11">MB</strain>
    </source>
</reference>
<feature type="transmembrane region" description="Helical" evidence="7">
    <location>
        <begin position="331"/>
        <end position="352"/>
    </location>
</feature>
<feature type="transmembrane region" description="Helical" evidence="7">
    <location>
        <begin position="278"/>
        <end position="295"/>
    </location>
</feature>
<dbReference type="Pfam" id="PF02687">
    <property type="entry name" value="FtsX"/>
    <property type="match status" value="1"/>
</dbReference>
<dbReference type="Proteomes" id="UP000053577">
    <property type="component" value="Unassembled WGS sequence"/>
</dbReference>
<dbReference type="Pfam" id="PF12704">
    <property type="entry name" value="MacB_PCD"/>
    <property type="match status" value="1"/>
</dbReference>
<evidence type="ECO:0000313" key="10">
    <source>
        <dbReference type="EMBL" id="KSV16350.1"/>
    </source>
</evidence>
<dbReference type="InterPro" id="IPR025857">
    <property type="entry name" value="MacB_PCD"/>
</dbReference>
<proteinExistence type="inferred from homology"/>
<keyword evidence="5 7" id="KW-0472">Membrane</keyword>
<feature type="domain" description="ABC3 transporter permease C-terminal" evidence="8">
    <location>
        <begin position="281"/>
        <end position="398"/>
    </location>
</feature>
<evidence type="ECO:0000256" key="5">
    <source>
        <dbReference type="ARBA" id="ARBA00023136"/>
    </source>
</evidence>
<feature type="transmembrane region" description="Helical" evidence="7">
    <location>
        <begin position="372"/>
        <end position="396"/>
    </location>
</feature>
<dbReference type="PANTHER" id="PTHR30572">
    <property type="entry name" value="MEMBRANE COMPONENT OF TRANSPORTER-RELATED"/>
    <property type="match status" value="1"/>
</dbReference>
<dbReference type="EMBL" id="JGYD01000026">
    <property type="protein sequence ID" value="KSV16350.1"/>
    <property type="molecule type" value="Genomic_DNA"/>
</dbReference>
<accession>A0A0V8LXW3</accession>
<feature type="transmembrane region" description="Helical" evidence="7">
    <location>
        <begin position="20"/>
        <end position="42"/>
    </location>
</feature>
<comment type="similarity">
    <text evidence="6">Belongs to the ABC-4 integral membrane protein family.</text>
</comment>
<dbReference type="InterPro" id="IPR050250">
    <property type="entry name" value="Macrolide_Exporter_MacB"/>
</dbReference>